<dbReference type="WBParaSite" id="jg2156.2">
    <property type="protein sequence ID" value="jg2156.2"/>
    <property type="gene ID" value="jg2156"/>
</dbReference>
<organism evidence="1 2">
    <name type="scientific">Ditylenchus dipsaci</name>
    <dbReference type="NCBI Taxonomy" id="166011"/>
    <lineage>
        <taxon>Eukaryota</taxon>
        <taxon>Metazoa</taxon>
        <taxon>Ecdysozoa</taxon>
        <taxon>Nematoda</taxon>
        <taxon>Chromadorea</taxon>
        <taxon>Rhabditida</taxon>
        <taxon>Tylenchina</taxon>
        <taxon>Tylenchomorpha</taxon>
        <taxon>Sphaerularioidea</taxon>
        <taxon>Anguinidae</taxon>
        <taxon>Anguininae</taxon>
        <taxon>Ditylenchus</taxon>
    </lineage>
</organism>
<protein>
    <submittedName>
        <fullName evidence="2">RRM domain-containing protein</fullName>
    </submittedName>
</protein>
<evidence type="ECO:0000313" key="1">
    <source>
        <dbReference type="Proteomes" id="UP000887574"/>
    </source>
</evidence>
<accession>A0A915DMH6</accession>
<name>A0A915DMH6_9BILA</name>
<proteinExistence type="predicted"/>
<sequence>MLYLALLNIVPYASRGDMCMLTSTEQRESGRQEILAQQEINNLRFLNRPLSRWVKVTPFSGMWDRDLMFLQARQILKDFTDTSISSNRHGLFIKLSGPQEARLVLERFHGRKFDDVIAVASYISENEFVASRRIF</sequence>
<dbReference type="AlphaFoldDB" id="A0A915DMH6"/>
<evidence type="ECO:0000313" key="2">
    <source>
        <dbReference type="WBParaSite" id="jg2156.2"/>
    </source>
</evidence>
<keyword evidence="1" id="KW-1185">Reference proteome</keyword>
<dbReference type="Proteomes" id="UP000887574">
    <property type="component" value="Unplaced"/>
</dbReference>
<reference evidence="2" key="1">
    <citation type="submission" date="2022-11" db="UniProtKB">
        <authorList>
            <consortium name="WormBaseParasite"/>
        </authorList>
    </citation>
    <scope>IDENTIFICATION</scope>
</reference>